<dbReference type="InterPro" id="IPR044898">
    <property type="entry name" value="CDI_dom_sf"/>
</dbReference>
<dbReference type="PIRSF" id="PIRSF017811">
    <property type="entry name" value="CDK_inhib_pln"/>
    <property type="match status" value="1"/>
</dbReference>
<dbReference type="Gene3D" id="4.10.365.10">
    <property type="entry name" value="p27"/>
    <property type="match status" value="1"/>
</dbReference>
<keyword evidence="9" id="KW-1185">Reference proteome</keyword>
<evidence type="ECO:0000256" key="2">
    <source>
        <dbReference type="ARBA" id="ARBA00010274"/>
    </source>
</evidence>
<evidence type="ECO:0000256" key="1">
    <source>
        <dbReference type="ARBA" id="ARBA00004642"/>
    </source>
</evidence>
<dbReference type="EMBL" id="OY731398">
    <property type="protein sequence ID" value="CAJ1796473.1"/>
    <property type="molecule type" value="Genomic_DNA"/>
</dbReference>
<evidence type="ECO:0000256" key="3">
    <source>
        <dbReference type="ARBA" id="ARBA00023013"/>
    </source>
</evidence>
<evidence type="ECO:0000259" key="7">
    <source>
        <dbReference type="Pfam" id="PF02234"/>
    </source>
</evidence>
<dbReference type="GO" id="GO:0004861">
    <property type="term" value="F:cyclin-dependent protein serine/threonine kinase inhibitor activity"/>
    <property type="evidence" value="ECO:0007669"/>
    <property type="project" value="UniProtKB-UniRule"/>
</dbReference>
<accession>A0AA86V8E7</accession>
<dbReference type="Gramene" id="rna-AYBTSS11_LOCUS518">
    <property type="protein sequence ID" value="CAJ1796473.1"/>
    <property type="gene ID" value="gene-AYBTSS11_LOCUS518"/>
</dbReference>
<feature type="region of interest" description="Disordered" evidence="6">
    <location>
        <begin position="61"/>
        <end position="96"/>
    </location>
</feature>
<feature type="region of interest" description="Disordered" evidence="6">
    <location>
        <begin position="122"/>
        <end position="170"/>
    </location>
</feature>
<keyword evidence="3 5" id="KW-0649">Protein kinase inhibitor</keyword>
<keyword evidence="4" id="KW-0131">Cell cycle</keyword>
<evidence type="ECO:0000256" key="5">
    <source>
        <dbReference type="PIRNR" id="PIRNR017811"/>
    </source>
</evidence>
<dbReference type="PANTHER" id="PTHR46776">
    <property type="entry name" value="CYCLIN-DEPENDENT KINASE INHIBITOR 4-RELATED"/>
    <property type="match status" value="1"/>
</dbReference>
<comment type="subcellular location">
    <subcellularLocation>
        <location evidence="1">Nucleus</location>
        <location evidence="1">Nucleoplasm</location>
    </subcellularLocation>
</comment>
<dbReference type="Proteomes" id="UP001189624">
    <property type="component" value="Chromosome 1"/>
</dbReference>
<sequence length="212" mass="23923">MGKYMKKSKISGDVAALIMEAPPPHSNLGVRTRAKTLALQNSPQIPDPSAYLQLRSRRLLKLPPSTPEKPRRCAASDSNTISPVPQPELPKTPSSSFAEKLAPLEEDNVECSLGENFLDVEGRDERSTRESTPCSLIRDPNVIHTPGSTTRQKTRQTKKEHIRSSTPSDSELDEFFAHIEKQQQKMFMEKYNFDFVNEVPLPGRYEWVPVLH</sequence>
<gene>
    <name evidence="8" type="ORF">AYBTSS11_LOCUS518</name>
</gene>
<comment type="similarity">
    <text evidence="2 5">Belongs to the CDI family. ICK/KRP subfamily.</text>
</comment>
<evidence type="ECO:0000313" key="8">
    <source>
        <dbReference type="EMBL" id="CAJ1796473.1"/>
    </source>
</evidence>
<reference evidence="8" key="1">
    <citation type="submission" date="2023-10" db="EMBL/GenBank/DDBJ databases">
        <authorList>
            <person name="Domelevo Entfellner J.-B."/>
        </authorList>
    </citation>
    <scope>NUCLEOTIDE SEQUENCE</scope>
</reference>
<evidence type="ECO:0000256" key="4">
    <source>
        <dbReference type="ARBA" id="ARBA00023306"/>
    </source>
</evidence>
<name>A0AA86V8E7_9FABA</name>
<protein>
    <recommendedName>
        <fullName evidence="5">Cyclin-dependent kinase inhibitor</fullName>
    </recommendedName>
</protein>
<evidence type="ECO:0000313" key="9">
    <source>
        <dbReference type="Proteomes" id="UP001189624"/>
    </source>
</evidence>
<evidence type="ECO:0000256" key="6">
    <source>
        <dbReference type="SAM" id="MobiDB-lite"/>
    </source>
</evidence>
<organism evidence="8 9">
    <name type="scientific">Sphenostylis stenocarpa</name>
    <dbReference type="NCBI Taxonomy" id="92480"/>
    <lineage>
        <taxon>Eukaryota</taxon>
        <taxon>Viridiplantae</taxon>
        <taxon>Streptophyta</taxon>
        <taxon>Embryophyta</taxon>
        <taxon>Tracheophyta</taxon>
        <taxon>Spermatophyta</taxon>
        <taxon>Magnoliopsida</taxon>
        <taxon>eudicotyledons</taxon>
        <taxon>Gunneridae</taxon>
        <taxon>Pentapetalae</taxon>
        <taxon>rosids</taxon>
        <taxon>fabids</taxon>
        <taxon>Fabales</taxon>
        <taxon>Fabaceae</taxon>
        <taxon>Papilionoideae</taxon>
        <taxon>50 kb inversion clade</taxon>
        <taxon>NPAAA clade</taxon>
        <taxon>indigoferoid/millettioid clade</taxon>
        <taxon>Phaseoleae</taxon>
        <taxon>Sphenostylis</taxon>
    </lineage>
</organism>
<dbReference type="InterPro" id="IPR003175">
    <property type="entry name" value="CDI_dom"/>
</dbReference>
<dbReference type="AlphaFoldDB" id="A0AA86V8E7"/>
<proteinExistence type="inferred from homology"/>
<feature type="domain" description="Cyclin-dependent kinase inhibitor" evidence="7">
    <location>
        <begin position="167"/>
        <end position="210"/>
    </location>
</feature>
<dbReference type="InterPro" id="IPR044275">
    <property type="entry name" value="KRP"/>
</dbReference>
<dbReference type="GO" id="GO:0005654">
    <property type="term" value="C:nucleoplasm"/>
    <property type="evidence" value="ECO:0007669"/>
    <property type="project" value="UniProtKB-SubCell"/>
</dbReference>
<dbReference type="GO" id="GO:0051726">
    <property type="term" value="P:regulation of cell cycle"/>
    <property type="evidence" value="ECO:0007669"/>
    <property type="project" value="InterPro"/>
</dbReference>
<dbReference type="Pfam" id="PF02234">
    <property type="entry name" value="CDI"/>
    <property type="match status" value="1"/>
</dbReference>